<evidence type="ECO:0000313" key="1">
    <source>
        <dbReference type="EMBL" id="KEH34234.1"/>
    </source>
</evidence>
<keyword evidence="3" id="KW-1185">Reference proteome</keyword>
<dbReference type="HOGENOM" id="CLU_2561744_0_0_1"/>
<proteinExistence type="predicted"/>
<reference evidence="1 3" key="1">
    <citation type="journal article" date="2011" name="Nature">
        <title>The Medicago genome provides insight into the evolution of rhizobial symbioses.</title>
        <authorList>
            <person name="Young N.D."/>
            <person name="Debelle F."/>
            <person name="Oldroyd G.E."/>
            <person name="Geurts R."/>
            <person name="Cannon S.B."/>
            <person name="Udvardi M.K."/>
            <person name="Benedito V.A."/>
            <person name="Mayer K.F."/>
            <person name="Gouzy J."/>
            <person name="Schoof H."/>
            <person name="Van de Peer Y."/>
            <person name="Proost S."/>
            <person name="Cook D.R."/>
            <person name="Meyers B.C."/>
            <person name="Spannagl M."/>
            <person name="Cheung F."/>
            <person name="De Mita S."/>
            <person name="Krishnakumar V."/>
            <person name="Gundlach H."/>
            <person name="Zhou S."/>
            <person name="Mudge J."/>
            <person name="Bharti A.K."/>
            <person name="Murray J.D."/>
            <person name="Naoumkina M.A."/>
            <person name="Rosen B."/>
            <person name="Silverstein K.A."/>
            <person name="Tang H."/>
            <person name="Rombauts S."/>
            <person name="Zhao P.X."/>
            <person name="Zhou P."/>
            <person name="Barbe V."/>
            <person name="Bardou P."/>
            <person name="Bechner M."/>
            <person name="Bellec A."/>
            <person name="Berger A."/>
            <person name="Berges H."/>
            <person name="Bidwell S."/>
            <person name="Bisseling T."/>
            <person name="Choisne N."/>
            <person name="Couloux A."/>
            <person name="Denny R."/>
            <person name="Deshpande S."/>
            <person name="Dai X."/>
            <person name="Doyle J.J."/>
            <person name="Dudez A.M."/>
            <person name="Farmer A.D."/>
            <person name="Fouteau S."/>
            <person name="Franken C."/>
            <person name="Gibelin C."/>
            <person name="Gish J."/>
            <person name="Goldstein S."/>
            <person name="Gonzalez A.J."/>
            <person name="Green P.J."/>
            <person name="Hallab A."/>
            <person name="Hartog M."/>
            <person name="Hua A."/>
            <person name="Humphray S.J."/>
            <person name="Jeong D.H."/>
            <person name="Jing Y."/>
            <person name="Jocker A."/>
            <person name="Kenton S.M."/>
            <person name="Kim D.J."/>
            <person name="Klee K."/>
            <person name="Lai H."/>
            <person name="Lang C."/>
            <person name="Lin S."/>
            <person name="Macmil S.L."/>
            <person name="Magdelenat G."/>
            <person name="Matthews L."/>
            <person name="McCorrison J."/>
            <person name="Monaghan E.L."/>
            <person name="Mun J.H."/>
            <person name="Najar F.Z."/>
            <person name="Nicholson C."/>
            <person name="Noirot C."/>
            <person name="O'Bleness M."/>
            <person name="Paule C.R."/>
            <person name="Poulain J."/>
            <person name="Prion F."/>
            <person name="Qin B."/>
            <person name="Qu C."/>
            <person name="Retzel E.F."/>
            <person name="Riddle C."/>
            <person name="Sallet E."/>
            <person name="Samain S."/>
            <person name="Samson N."/>
            <person name="Sanders I."/>
            <person name="Saurat O."/>
            <person name="Scarpelli C."/>
            <person name="Schiex T."/>
            <person name="Segurens B."/>
            <person name="Severin A.J."/>
            <person name="Sherrier D.J."/>
            <person name="Shi R."/>
            <person name="Sims S."/>
            <person name="Singer S.R."/>
            <person name="Sinharoy S."/>
            <person name="Sterck L."/>
            <person name="Viollet A."/>
            <person name="Wang B.B."/>
            <person name="Wang K."/>
            <person name="Wang M."/>
            <person name="Wang X."/>
            <person name="Warfsmann J."/>
            <person name="Weissenbach J."/>
            <person name="White D.D."/>
            <person name="White J.D."/>
            <person name="Wiley G.B."/>
            <person name="Wincker P."/>
            <person name="Xing Y."/>
            <person name="Yang L."/>
            <person name="Yao Z."/>
            <person name="Ying F."/>
            <person name="Zhai J."/>
            <person name="Zhou L."/>
            <person name="Zuber A."/>
            <person name="Denarie J."/>
            <person name="Dixon R.A."/>
            <person name="May G.D."/>
            <person name="Schwartz D.C."/>
            <person name="Rogers J."/>
            <person name="Quetier F."/>
            <person name="Town C.D."/>
            <person name="Roe B.A."/>
        </authorList>
    </citation>
    <scope>NUCLEOTIDE SEQUENCE [LARGE SCALE GENOMIC DNA]</scope>
    <source>
        <strain evidence="1">A17</strain>
        <strain evidence="2 3">cv. Jemalong A17</strain>
    </source>
</reference>
<organism evidence="1 3">
    <name type="scientific">Medicago truncatula</name>
    <name type="common">Barrel medic</name>
    <name type="synonym">Medicago tribuloides</name>
    <dbReference type="NCBI Taxonomy" id="3880"/>
    <lineage>
        <taxon>Eukaryota</taxon>
        <taxon>Viridiplantae</taxon>
        <taxon>Streptophyta</taxon>
        <taxon>Embryophyta</taxon>
        <taxon>Tracheophyta</taxon>
        <taxon>Spermatophyta</taxon>
        <taxon>Magnoliopsida</taxon>
        <taxon>eudicotyledons</taxon>
        <taxon>Gunneridae</taxon>
        <taxon>Pentapetalae</taxon>
        <taxon>rosids</taxon>
        <taxon>fabids</taxon>
        <taxon>Fabales</taxon>
        <taxon>Fabaceae</taxon>
        <taxon>Papilionoideae</taxon>
        <taxon>50 kb inversion clade</taxon>
        <taxon>NPAAA clade</taxon>
        <taxon>Hologalegina</taxon>
        <taxon>IRL clade</taxon>
        <taxon>Trifolieae</taxon>
        <taxon>Medicago</taxon>
    </lineage>
</organism>
<dbReference type="Proteomes" id="UP000002051">
    <property type="component" value="Chromosome 3"/>
</dbReference>
<dbReference type="EnsemblPlants" id="KEH34234">
    <property type="protein sequence ID" value="KEH34234"/>
    <property type="gene ID" value="MTR_3g463480"/>
</dbReference>
<reference evidence="1 3" key="2">
    <citation type="journal article" date="2014" name="BMC Genomics">
        <title>An improved genome release (version Mt4.0) for the model legume Medicago truncatula.</title>
        <authorList>
            <person name="Tang H."/>
            <person name="Krishnakumar V."/>
            <person name="Bidwell S."/>
            <person name="Rosen B."/>
            <person name="Chan A."/>
            <person name="Zhou S."/>
            <person name="Gentzbittel L."/>
            <person name="Childs K.L."/>
            <person name="Yandell M."/>
            <person name="Gundlach H."/>
            <person name="Mayer K.F."/>
            <person name="Schwartz D.C."/>
            <person name="Town C.D."/>
        </authorList>
    </citation>
    <scope>GENOME REANNOTATION</scope>
    <source>
        <strain evidence="1">A17</strain>
        <strain evidence="2 3">cv. Jemalong A17</strain>
    </source>
</reference>
<reference evidence="2" key="3">
    <citation type="submission" date="2015-04" db="UniProtKB">
        <authorList>
            <consortium name="EnsemblPlants"/>
        </authorList>
    </citation>
    <scope>IDENTIFICATION</scope>
    <source>
        <strain evidence="2">cv. Jemalong A17</strain>
    </source>
</reference>
<evidence type="ECO:0000313" key="2">
    <source>
        <dbReference type="EnsemblPlants" id="KEH34234"/>
    </source>
</evidence>
<dbReference type="EMBL" id="CM001219">
    <property type="protein sequence ID" value="KEH34234.1"/>
    <property type="molecule type" value="Genomic_DNA"/>
</dbReference>
<gene>
    <name evidence="1" type="ordered locus">MTR_3g463480</name>
</gene>
<accession>A0A072UWM1</accession>
<dbReference type="AlphaFoldDB" id="A0A072UWM1"/>
<protein>
    <submittedName>
        <fullName evidence="1 2">Uncharacterized protein</fullName>
    </submittedName>
</protein>
<sequence>MVSELYQDSLGHMLSSYRYRTTHHLCPGTNPNNDGLVTIVDDGVVKEIDSVVDNGFMLDQVFSFVTVVNEIDSVVDDGLMMR</sequence>
<name>A0A072UWM1_MEDTR</name>
<evidence type="ECO:0000313" key="3">
    <source>
        <dbReference type="Proteomes" id="UP000002051"/>
    </source>
</evidence>